<dbReference type="GO" id="GO:0001518">
    <property type="term" value="C:voltage-gated sodium channel complex"/>
    <property type="evidence" value="ECO:0007669"/>
    <property type="project" value="TreeGrafter"/>
</dbReference>
<dbReference type="EMBL" id="JWZX01002462">
    <property type="protein sequence ID" value="KOO29102.1"/>
    <property type="molecule type" value="Genomic_DNA"/>
</dbReference>
<evidence type="ECO:0000256" key="3">
    <source>
        <dbReference type="ARBA" id="ARBA00022989"/>
    </source>
</evidence>
<dbReference type="InterPro" id="IPR027359">
    <property type="entry name" value="Volt_channel_dom_sf"/>
</dbReference>
<feature type="domain" description="Ion transport" evidence="6">
    <location>
        <begin position="75"/>
        <end position="328"/>
    </location>
</feature>
<keyword evidence="4 5" id="KW-0472">Membrane</keyword>
<evidence type="ECO:0000256" key="5">
    <source>
        <dbReference type="SAM" id="Phobius"/>
    </source>
</evidence>
<evidence type="ECO:0000256" key="1">
    <source>
        <dbReference type="ARBA" id="ARBA00004141"/>
    </source>
</evidence>
<dbReference type="OrthoDB" id="10267833at2759"/>
<keyword evidence="8" id="KW-1185">Reference proteome</keyword>
<gene>
    <name evidence="7" type="ORF">Ctob_010493</name>
</gene>
<dbReference type="InterPro" id="IPR005821">
    <property type="entry name" value="Ion_trans_dom"/>
</dbReference>
<dbReference type="SUPFAM" id="SSF81324">
    <property type="entry name" value="Voltage-gated potassium channels"/>
    <property type="match status" value="1"/>
</dbReference>
<dbReference type="Proteomes" id="UP000037460">
    <property type="component" value="Unassembled WGS sequence"/>
</dbReference>
<dbReference type="PANTHER" id="PTHR10037">
    <property type="entry name" value="VOLTAGE-GATED CATION CHANNEL CALCIUM AND SODIUM"/>
    <property type="match status" value="1"/>
</dbReference>
<organism evidence="7 8">
    <name type="scientific">Chrysochromulina tobinii</name>
    <dbReference type="NCBI Taxonomy" id="1460289"/>
    <lineage>
        <taxon>Eukaryota</taxon>
        <taxon>Haptista</taxon>
        <taxon>Haptophyta</taxon>
        <taxon>Prymnesiophyceae</taxon>
        <taxon>Prymnesiales</taxon>
        <taxon>Chrysochromulinaceae</taxon>
        <taxon>Chrysochromulina</taxon>
    </lineage>
</organism>
<evidence type="ECO:0000256" key="2">
    <source>
        <dbReference type="ARBA" id="ARBA00022692"/>
    </source>
</evidence>
<name>A0A0M0JS26_9EUKA</name>
<dbReference type="Pfam" id="PF00520">
    <property type="entry name" value="Ion_trans"/>
    <property type="match status" value="1"/>
</dbReference>
<feature type="transmembrane region" description="Helical" evidence="5">
    <location>
        <begin position="71"/>
        <end position="89"/>
    </location>
</feature>
<dbReference type="Gene3D" id="1.10.287.70">
    <property type="match status" value="1"/>
</dbReference>
<sequence length="342" mass="38620">MFNPKLDCCVKISDAMLDEFLSGRKVLKVAEFLDIVTQVTHDTRKIESSVLGAGKQLPFQEAVRDFYKHPVTVRTVALIIMANFVINIVEKEIDPDANDLQYPGFWYGADTFFNIIFIFELWANVWGYGGPVKEWITGWNIFDTMIVAVGVATMANVLGPPFDKLKLMRAFRVFRLFKRVKELNQIIVSILKSIPAVSYAFVVMFIFFAIYAILAVELFRGFGAGGYYETYDDVSDDTLVISSLTKRGYIYGMEYYGTFSRAMYTLFQVQSGESWSEAVARPLIFGLTSTGGGENPIVLTYFYSFRILMKVVMLNVVVAVLLDSFGEGDGEDEDDMVDDVDD</sequence>
<evidence type="ECO:0000313" key="7">
    <source>
        <dbReference type="EMBL" id="KOO29102.1"/>
    </source>
</evidence>
<feature type="transmembrane region" description="Helical" evidence="5">
    <location>
        <begin position="199"/>
        <end position="219"/>
    </location>
</feature>
<keyword evidence="2 5" id="KW-0812">Transmembrane</keyword>
<keyword evidence="3 5" id="KW-1133">Transmembrane helix</keyword>
<feature type="transmembrane region" description="Helical" evidence="5">
    <location>
        <begin position="104"/>
        <end position="123"/>
    </location>
</feature>
<comment type="caution">
    <text evidence="7">The sequence shown here is derived from an EMBL/GenBank/DDBJ whole genome shotgun (WGS) entry which is preliminary data.</text>
</comment>
<protein>
    <recommendedName>
        <fullName evidence="6">Ion transport domain-containing protein</fullName>
    </recommendedName>
</protein>
<feature type="transmembrane region" description="Helical" evidence="5">
    <location>
        <begin position="135"/>
        <end position="158"/>
    </location>
</feature>
<evidence type="ECO:0000259" key="6">
    <source>
        <dbReference type="Pfam" id="PF00520"/>
    </source>
</evidence>
<dbReference type="Gene3D" id="1.20.120.350">
    <property type="entry name" value="Voltage-gated potassium channels. Chain C"/>
    <property type="match status" value="1"/>
</dbReference>
<comment type="subcellular location">
    <subcellularLocation>
        <location evidence="1">Membrane</location>
        <topology evidence="1">Multi-pass membrane protein</topology>
    </subcellularLocation>
</comment>
<accession>A0A0M0JS26</accession>
<dbReference type="AlphaFoldDB" id="A0A0M0JS26"/>
<dbReference type="GO" id="GO:0005248">
    <property type="term" value="F:voltage-gated sodium channel activity"/>
    <property type="evidence" value="ECO:0007669"/>
    <property type="project" value="TreeGrafter"/>
</dbReference>
<dbReference type="PANTHER" id="PTHR10037:SF62">
    <property type="entry name" value="SODIUM CHANNEL PROTEIN 60E"/>
    <property type="match status" value="1"/>
</dbReference>
<evidence type="ECO:0000256" key="4">
    <source>
        <dbReference type="ARBA" id="ARBA00023136"/>
    </source>
</evidence>
<evidence type="ECO:0000313" key="8">
    <source>
        <dbReference type="Proteomes" id="UP000037460"/>
    </source>
</evidence>
<reference evidence="8" key="1">
    <citation type="journal article" date="2015" name="PLoS Genet.">
        <title>Genome Sequence and Transcriptome Analyses of Chrysochromulina tobin: Metabolic Tools for Enhanced Algal Fitness in the Prominent Order Prymnesiales (Haptophyceae).</title>
        <authorList>
            <person name="Hovde B.T."/>
            <person name="Deodato C.R."/>
            <person name="Hunsperger H.M."/>
            <person name="Ryken S.A."/>
            <person name="Yost W."/>
            <person name="Jha R.K."/>
            <person name="Patterson J."/>
            <person name="Monnat R.J. Jr."/>
            <person name="Barlow S.B."/>
            <person name="Starkenburg S.R."/>
            <person name="Cattolico R.A."/>
        </authorList>
    </citation>
    <scope>NUCLEOTIDE SEQUENCE</scope>
    <source>
        <strain evidence="8">CCMP291</strain>
    </source>
</reference>
<dbReference type="InterPro" id="IPR043203">
    <property type="entry name" value="VGCC_Ca_Na"/>
</dbReference>
<proteinExistence type="predicted"/>